<sequence length="82" mass="9093">MVAGVLVLTEIDLTLSASYYRDTASQSSTKVKNGWRPHLQANVHTNPMQCETVVCLLEMEQETVPLNLPAVLQVRISVSRPL</sequence>
<name>A0ABV1A9J6_9TELE</name>
<accession>A0ABV1A9J6</accession>
<reference evidence="1 2" key="1">
    <citation type="submission" date="2021-06" db="EMBL/GenBank/DDBJ databases">
        <authorList>
            <person name="Palmer J.M."/>
        </authorList>
    </citation>
    <scope>NUCLEOTIDE SEQUENCE [LARGE SCALE GENOMIC DNA]</scope>
    <source>
        <strain evidence="1 2">AS_MEX2019</strain>
        <tissue evidence="1">Muscle</tissue>
    </source>
</reference>
<dbReference type="EMBL" id="JAHRIP010086074">
    <property type="protein sequence ID" value="MEQ2315070.1"/>
    <property type="molecule type" value="Genomic_DNA"/>
</dbReference>
<keyword evidence="2" id="KW-1185">Reference proteome</keyword>
<dbReference type="Proteomes" id="UP001469553">
    <property type="component" value="Unassembled WGS sequence"/>
</dbReference>
<protein>
    <recommendedName>
        <fullName evidence="3">Secreted protein</fullName>
    </recommendedName>
</protein>
<evidence type="ECO:0008006" key="3">
    <source>
        <dbReference type="Google" id="ProtNLM"/>
    </source>
</evidence>
<evidence type="ECO:0000313" key="2">
    <source>
        <dbReference type="Proteomes" id="UP001469553"/>
    </source>
</evidence>
<gene>
    <name evidence="1" type="ORF">AMECASPLE_018431</name>
</gene>
<comment type="caution">
    <text evidence="1">The sequence shown here is derived from an EMBL/GenBank/DDBJ whole genome shotgun (WGS) entry which is preliminary data.</text>
</comment>
<evidence type="ECO:0000313" key="1">
    <source>
        <dbReference type="EMBL" id="MEQ2315070.1"/>
    </source>
</evidence>
<proteinExistence type="predicted"/>
<organism evidence="1 2">
    <name type="scientific">Ameca splendens</name>
    <dbReference type="NCBI Taxonomy" id="208324"/>
    <lineage>
        <taxon>Eukaryota</taxon>
        <taxon>Metazoa</taxon>
        <taxon>Chordata</taxon>
        <taxon>Craniata</taxon>
        <taxon>Vertebrata</taxon>
        <taxon>Euteleostomi</taxon>
        <taxon>Actinopterygii</taxon>
        <taxon>Neopterygii</taxon>
        <taxon>Teleostei</taxon>
        <taxon>Neoteleostei</taxon>
        <taxon>Acanthomorphata</taxon>
        <taxon>Ovalentaria</taxon>
        <taxon>Atherinomorphae</taxon>
        <taxon>Cyprinodontiformes</taxon>
        <taxon>Goodeidae</taxon>
        <taxon>Ameca</taxon>
    </lineage>
</organism>